<sequence length="94" mass="10608">MGPDQLRAFARSILDRKLRAGWRREQILRIEYEGFTGPAHAGYLISAGKISVCQENQYLIRHTDAWAVTFRMADLLRDEPAPPPAAPAQLDLFA</sequence>
<name>A0A1A6XP12_STEMA</name>
<reference evidence="1 2" key="1">
    <citation type="submission" date="2016-05" db="EMBL/GenBank/DDBJ databases">
        <title>Draft Genome Sequences of Stenotrophomonas maltophilia Strains Sm32COP, Sm41DVV, Sm46PAILV, SmF3, SmF22, SmSOFb1 and SmCVFa1, Isolated from Different Manures, in France.</title>
        <authorList>
            <person name="Nazaret S."/>
            <person name="Bodilis J."/>
        </authorList>
    </citation>
    <scope>NUCLEOTIDE SEQUENCE [LARGE SCALE GENOMIC DNA]</scope>
    <source>
        <strain evidence="1 2">Sm46PAILV</strain>
    </source>
</reference>
<dbReference type="EMBL" id="LYVJ01000015">
    <property type="protein sequence ID" value="OBU64349.1"/>
    <property type="molecule type" value="Genomic_DNA"/>
</dbReference>
<proteinExistence type="predicted"/>
<dbReference type="Proteomes" id="UP000092256">
    <property type="component" value="Unassembled WGS sequence"/>
</dbReference>
<gene>
    <name evidence="1" type="ORF">A9K58_17310</name>
</gene>
<organism evidence="1 2">
    <name type="scientific">Stenotrophomonas maltophilia</name>
    <name type="common">Pseudomonas maltophilia</name>
    <name type="synonym">Xanthomonas maltophilia</name>
    <dbReference type="NCBI Taxonomy" id="40324"/>
    <lineage>
        <taxon>Bacteria</taxon>
        <taxon>Pseudomonadati</taxon>
        <taxon>Pseudomonadota</taxon>
        <taxon>Gammaproteobacteria</taxon>
        <taxon>Lysobacterales</taxon>
        <taxon>Lysobacteraceae</taxon>
        <taxon>Stenotrophomonas</taxon>
        <taxon>Stenotrophomonas maltophilia group</taxon>
    </lineage>
</organism>
<dbReference type="RefSeq" id="WP_065200516.1">
    <property type="nucleotide sequence ID" value="NZ_LYVJ01000015.1"/>
</dbReference>
<evidence type="ECO:0000313" key="1">
    <source>
        <dbReference type="EMBL" id="OBU64349.1"/>
    </source>
</evidence>
<evidence type="ECO:0000313" key="2">
    <source>
        <dbReference type="Proteomes" id="UP000092256"/>
    </source>
</evidence>
<dbReference type="AlphaFoldDB" id="A0A1A6XP12"/>
<comment type="caution">
    <text evidence="1">The sequence shown here is derived from an EMBL/GenBank/DDBJ whole genome shotgun (WGS) entry which is preliminary data.</text>
</comment>
<protein>
    <submittedName>
        <fullName evidence="1">Uncharacterized protein</fullName>
    </submittedName>
</protein>
<accession>A0A1A6XP12</accession>